<evidence type="ECO:0000313" key="1">
    <source>
        <dbReference type="EMBL" id="MPN65042.1"/>
    </source>
</evidence>
<proteinExistence type="predicted"/>
<dbReference type="AlphaFoldDB" id="A0A645JP18"/>
<reference evidence="1" key="1">
    <citation type="submission" date="2019-08" db="EMBL/GenBank/DDBJ databases">
        <authorList>
            <person name="Kucharzyk K."/>
            <person name="Murdoch R.W."/>
            <person name="Higgins S."/>
            <person name="Loffler F."/>
        </authorList>
    </citation>
    <scope>NUCLEOTIDE SEQUENCE</scope>
</reference>
<comment type="caution">
    <text evidence="1">The sequence shown here is derived from an EMBL/GenBank/DDBJ whole genome shotgun (WGS) entry which is preliminary data.</text>
</comment>
<name>A0A645JP18_9ZZZZ</name>
<dbReference type="EMBL" id="VSSQ01146825">
    <property type="protein sequence ID" value="MPN65042.1"/>
    <property type="molecule type" value="Genomic_DNA"/>
</dbReference>
<protein>
    <submittedName>
        <fullName evidence="1">Uncharacterized protein</fullName>
    </submittedName>
</protein>
<gene>
    <name evidence="1" type="ORF">SDC9_212821</name>
</gene>
<organism evidence="1">
    <name type="scientific">bioreactor metagenome</name>
    <dbReference type="NCBI Taxonomy" id="1076179"/>
    <lineage>
        <taxon>unclassified sequences</taxon>
        <taxon>metagenomes</taxon>
        <taxon>ecological metagenomes</taxon>
    </lineage>
</organism>
<accession>A0A645JP18</accession>
<sequence length="41" mass="4831">MLQMILELVVFIQLPDMVKMISLLVKNMDYQHIVLLILEDS</sequence>